<organism evidence="3 4">
    <name type="scientific">Pseudomonas viridiflava ICMP 13104</name>
    <dbReference type="NCBI Taxonomy" id="1198305"/>
    <lineage>
        <taxon>Bacteria</taxon>
        <taxon>Pseudomonadati</taxon>
        <taxon>Pseudomonadota</taxon>
        <taxon>Gammaproteobacteria</taxon>
        <taxon>Pseudomonadales</taxon>
        <taxon>Pseudomonadaceae</taxon>
        <taxon>Pseudomonas</taxon>
    </lineage>
</organism>
<keyword evidence="4" id="KW-1185">Reference proteome</keyword>
<gene>
    <name evidence="3" type="ORF">AO067_01080</name>
</gene>
<proteinExistence type="predicted"/>
<reference evidence="3 4" key="1">
    <citation type="submission" date="2015-09" db="EMBL/GenBank/DDBJ databases">
        <title>Genome sequence of ICMP 13104.</title>
        <authorList>
            <person name="Visnovsky S."/>
            <person name="Lu A."/>
            <person name="Panda P."/>
            <person name="Pitman A."/>
        </authorList>
    </citation>
    <scope>NUCLEOTIDE SEQUENCE [LARGE SCALE GENOMIC DNA]</scope>
    <source>
        <strain evidence="3 4">ICMP 13104</strain>
    </source>
</reference>
<dbReference type="Pfam" id="PF13503">
    <property type="entry name" value="DUF4123"/>
    <property type="match status" value="1"/>
</dbReference>
<sequence>MSIYLLLERTDSLLERLYQTLPDPAPTLLFDKTELAAYREKSPIVLDASGQNSLLDIVRETPEGWPGLIVESASPAEVVLAHLRHILVVRFEGIRRGVLRYSHPVTASYFFTAETPQSSAQWLGPISRLCWHGGTWADLAQGNQRWISIDNPHASRWAPPQPPTALALSPRQEQALRRQNKEFPQ</sequence>
<accession>A0A0W0HMG6</accession>
<name>A0A0W0HMG6_PSEVI</name>
<evidence type="ECO:0000313" key="4">
    <source>
        <dbReference type="Proteomes" id="UP000053048"/>
    </source>
</evidence>
<feature type="domain" description="DUF4123" evidence="2">
    <location>
        <begin position="4"/>
        <end position="116"/>
    </location>
</feature>
<evidence type="ECO:0000259" key="2">
    <source>
        <dbReference type="Pfam" id="PF13503"/>
    </source>
</evidence>
<comment type="caution">
    <text evidence="3">The sequence shown here is derived from an EMBL/GenBank/DDBJ whole genome shotgun (WGS) entry which is preliminary data.</text>
</comment>
<feature type="region of interest" description="Disordered" evidence="1">
    <location>
        <begin position="152"/>
        <end position="185"/>
    </location>
</feature>
<evidence type="ECO:0000256" key="1">
    <source>
        <dbReference type="SAM" id="MobiDB-lite"/>
    </source>
</evidence>
<evidence type="ECO:0000313" key="3">
    <source>
        <dbReference type="EMBL" id="KTB62037.1"/>
    </source>
</evidence>
<feature type="compositionally biased region" description="Basic and acidic residues" evidence="1">
    <location>
        <begin position="174"/>
        <end position="185"/>
    </location>
</feature>
<protein>
    <recommendedName>
        <fullName evidence="2">DUF4123 domain-containing protein</fullName>
    </recommendedName>
</protein>
<dbReference type="InterPro" id="IPR025391">
    <property type="entry name" value="DUF4123"/>
</dbReference>
<dbReference type="AlphaFoldDB" id="A0A0W0HMG6"/>
<dbReference type="EMBL" id="LKEJ01000134">
    <property type="protein sequence ID" value="KTB62037.1"/>
    <property type="molecule type" value="Genomic_DNA"/>
</dbReference>
<dbReference type="Proteomes" id="UP000053048">
    <property type="component" value="Unassembled WGS sequence"/>
</dbReference>